<reference evidence="2 3" key="2">
    <citation type="submission" date="2014-10" db="EMBL/GenBank/DDBJ databases">
        <title>Comparative genomics of the Paenibacillus odorifer group.</title>
        <authorList>
            <person name="Tsai Y.-C."/>
            <person name="Martin N."/>
            <person name="Korlach J."/>
            <person name="Wiedmann M."/>
        </authorList>
    </citation>
    <scope>NUCLEOTIDE SEQUENCE [LARGE SCALE GENOMIC DNA]</scope>
    <source>
        <strain evidence="2 3">DSM 18334</strain>
    </source>
</reference>
<proteinExistence type="predicted"/>
<keyword evidence="2" id="KW-0238">DNA-binding</keyword>
<dbReference type="eggNOG" id="COG0457">
    <property type="taxonomic scope" value="Bacteria"/>
</dbReference>
<dbReference type="EMBL" id="JQCR01000002">
    <property type="protein sequence ID" value="KGE19571.1"/>
    <property type="molecule type" value="Genomic_DNA"/>
</dbReference>
<keyword evidence="3" id="KW-1185">Reference proteome</keyword>
<reference evidence="2 3" key="1">
    <citation type="submission" date="2014-08" db="EMBL/GenBank/DDBJ databases">
        <authorList>
            <person name="den Bakker H.C."/>
        </authorList>
    </citation>
    <scope>NUCLEOTIDE SEQUENCE [LARGE SCALE GENOMIC DNA]</scope>
    <source>
        <strain evidence="2 3">DSM 18334</strain>
    </source>
</reference>
<evidence type="ECO:0000313" key="2">
    <source>
        <dbReference type="EMBL" id="KGE19571.1"/>
    </source>
</evidence>
<dbReference type="AlphaFoldDB" id="A0A098MC18"/>
<dbReference type="CDD" id="cd00093">
    <property type="entry name" value="HTH_XRE"/>
    <property type="match status" value="1"/>
</dbReference>
<dbReference type="OrthoDB" id="2470416at2"/>
<comment type="caution">
    <text evidence="2">The sequence shown here is derived from an EMBL/GenBank/DDBJ whole genome shotgun (WGS) entry which is preliminary data.</text>
</comment>
<accession>A0A098MC18</accession>
<evidence type="ECO:0000259" key="1">
    <source>
        <dbReference type="PROSITE" id="PS50943"/>
    </source>
</evidence>
<dbReference type="SMART" id="SM00530">
    <property type="entry name" value="HTH_XRE"/>
    <property type="match status" value="1"/>
</dbReference>
<feature type="domain" description="HTH cro/C1-type" evidence="1">
    <location>
        <begin position="11"/>
        <end position="65"/>
    </location>
</feature>
<dbReference type="GO" id="GO:0003677">
    <property type="term" value="F:DNA binding"/>
    <property type="evidence" value="ECO:0007669"/>
    <property type="project" value="UniProtKB-KW"/>
</dbReference>
<gene>
    <name evidence="2" type="ORF">PWYN_09640</name>
</gene>
<dbReference type="RefSeq" id="WP_036650606.1">
    <property type="nucleotide sequence ID" value="NZ_JQCR01000002.1"/>
</dbReference>
<evidence type="ECO:0000313" key="3">
    <source>
        <dbReference type="Proteomes" id="UP000029734"/>
    </source>
</evidence>
<dbReference type="SUPFAM" id="SSF47413">
    <property type="entry name" value="lambda repressor-like DNA-binding domains"/>
    <property type="match status" value="1"/>
</dbReference>
<dbReference type="PROSITE" id="PS50943">
    <property type="entry name" value="HTH_CROC1"/>
    <property type="match status" value="1"/>
</dbReference>
<dbReference type="InterPro" id="IPR001387">
    <property type="entry name" value="Cro/C1-type_HTH"/>
</dbReference>
<organism evidence="2 3">
    <name type="scientific">Paenibacillus wynnii</name>
    <dbReference type="NCBI Taxonomy" id="268407"/>
    <lineage>
        <taxon>Bacteria</taxon>
        <taxon>Bacillati</taxon>
        <taxon>Bacillota</taxon>
        <taxon>Bacilli</taxon>
        <taxon>Bacillales</taxon>
        <taxon>Paenibacillaceae</taxon>
        <taxon>Paenibacillus</taxon>
    </lineage>
</organism>
<name>A0A098MC18_9BACL</name>
<protein>
    <submittedName>
        <fullName evidence="2">DNA-binding protein</fullName>
    </submittedName>
</protein>
<dbReference type="Proteomes" id="UP000029734">
    <property type="component" value="Unassembled WGS sequence"/>
</dbReference>
<dbReference type="InterPro" id="IPR010982">
    <property type="entry name" value="Lambda_DNA-bd_dom_sf"/>
</dbReference>
<sequence length="462" mass="54426">MEPTSTILAELENYLKRESLTLAQFAERSGLHSGTLSNLLHGHRPIAMHQLDQITKGMGHSEGYYYDMYIDNYIIEGSPDWRRIGPLLHRCAELDKLDSIQRIVQHIMDNLMYSSMLFNTAEELLRLGRRAAATLLYESVSEAEKFQHSERLAVCQYRLFIISLGQCQDANLRLADRFEPFVERLDEAEQLDALKHLADVFSSLHRWDKVNELAQELEKKASAQYKFWKRDHLQKHPVRPYIYYILYSQLLRSLVYDESGNYEKALYYARLYSDMSWIKTPANEGEQRVMEQFKEWAKANTYLYRLMDGQVEVLPDYLHYVESREDEIFPALFKIMQAANRHKFNVDPILLRFDSYLSYKAQHSRLGEFNQQLTSDRYIRFLMELAIYHLAAKKIDIGLNYLLESLESCVKIRSNSNIVRCVGLFEKYLEVARPEYKRTYSNLISEVQRNNEEKDCFIASSR</sequence>